<feature type="transmembrane region" description="Helical" evidence="12">
    <location>
        <begin position="98"/>
        <end position="118"/>
    </location>
</feature>
<evidence type="ECO:0000256" key="2">
    <source>
        <dbReference type="ARBA" id="ARBA00006810"/>
    </source>
</evidence>
<dbReference type="PANTHER" id="PTHR11410:SF0">
    <property type="entry name" value="ATP SYNTHASE SUBUNIT A"/>
    <property type="match status" value="1"/>
</dbReference>
<dbReference type="Pfam" id="PF00119">
    <property type="entry name" value="ATP-synt_A"/>
    <property type="match status" value="1"/>
</dbReference>
<evidence type="ECO:0000313" key="13">
    <source>
        <dbReference type="EMBL" id="AIW06161.1"/>
    </source>
</evidence>
<keyword evidence="6" id="KW-0375">Hydrogen ion transport</keyword>
<gene>
    <name evidence="13" type="primary">ATP6</name>
</gene>
<evidence type="ECO:0000256" key="12">
    <source>
        <dbReference type="SAM" id="Phobius"/>
    </source>
</evidence>
<feature type="transmembrane region" description="Helical" evidence="12">
    <location>
        <begin position="197"/>
        <end position="219"/>
    </location>
</feature>
<dbReference type="AlphaFoldDB" id="A0A0A0S103"/>
<keyword evidence="9 12" id="KW-0472">Membrane</keyword>
<keyword evidence="10" id="KW-0066">ATP synthesis</keyword>
<dbReference type="SUPFAM" id="SSF81336">
    <property type="entry name" value="F1F0 ATP synthase subunit A"/>
    <property type="match status" value="1"/>
</dbReference>
<keyword evidence="5 12" id="KW-0812">Transmembrane</keyword>
<evidence type="ECO:0000256" key="9">
    <source>
        <dbReference type="ARBA" id="ARBA00023136"/>
    </source>
</evidence>
<evidence type="ECO:0000256" key="6">
    <source>
        <dbReference type="ARBA" id="ARBA00022781"/>
    </source>
</evidence>
<dbReference type="InterPro" id="IPR023011">
    <property type="entry name" value="ATP_synth_F0_asu_AS"/>
</dbReference>
<dbReference type="GO" id="GO:0046933">
    <property type="term" value="F:proton-transporting ATP synthase activity, rotational mechanism"/>
    <property type="evidence" value="ECO:0007669"/>
    <property type="project" value="TreeGrafter"/>
</dbReference>
<evidence type="ECO:0000256" key="1">
    <source>
        <dbReference type="ARBA" id="ARBA00004141"/>
    </source>
</evidence>
<dbReference type="PROSITE" id="PS00449">
    <property type="entry name" value="ATPASE_A"/>
    <property type="match status" value="1"/>
</dbReference>
<keyword evidence="3" id="KW-0813">Transport</keyword>
<dbReference type="GO" id="GO:0005743">
    <property type="term" value="C:mitochondrial inner membrane"/>
    <property type="evidence" value="ECO:0007669"/>
    <property type="project" value="UniProtKB-SubCell"/>
</dbReference>
<dbReference type="InterPro" id="IPR045083">
    <property type="entry name" value="ATP_synth_F0_asu_bact/mt"/>
</dbReference>
<name>A0A0A0S103_9ARAC</name>
<dbReference type="PRINTS" id="PR00123">
    <property type="entry name" value="ATPASEA"/>
</dbReference>
<evidence type="ECO:0000256" key="10">
    <source>
        <dbReference type="ARBA" id="ARBA00023310"/>
    </source>
</evidence>
<evidence type="ECO:0000256" key="4">
    <source>
        <dbReference type="ARBA" id="ARBA00022547"/>
    </source>
</evidence>
<feature type="transmembrane region" description="Helical" evidence="12">
    <location>
        <begin position="12"/>
        <end position="31"/>
    </location>
</feature>
<evidence type="ECO:0000256" key="3">
    <source>
        <dbReference type="ARBA" id="ARBA00022448"/>
    </source>
</evidence>
<organism evidence="13">
    <name type="scientific">Araneae sp. MT-2014</name>
    <dbReference type="NCBI Taxonomy" id="1560008"/>
    <lineage>
        <taxon>Eukaryota</taxon>
        <taxon>Metazoa</taxon>
        <taxon>Ecdysozoa</taxon>
        <taxon>Arthropoda</taxon>
        <taxon>Chelicerata</taxon>
        <taxon>Arachnida</taxon>
        <taxon>Araneae</taxon>
    </lineage>
</organism>
<feature type="transmembrane region" description="Helical" evidence="12">
    <location>
        <begin position="169"/>
        <end position="191"/>
    </location>
</feature>
<keyword evidence="4" id="KW-0138">CF(0)</keyword>
<keyword evidence="13" id="KW-0496">Mitochondrion</keyword>
<comment type="similarity">
    <text evidence="2">Belongs to the ATPase A chain family.</text>
</comment>
<dbReference type="NCBIfam" id="TIGR01131">
    <property type="entry name" value="ATP_synt_6_or_A"/>
    <property type="match status" value="1"/>
</dbReference>
<accession>A0A0A0S103</accession>
<dbReference type="InterPro" id="IPR035908">
    <property type="entry name" value="F0_ATP_A_sf"/>
</dbReference>
<keyword evidence="8" id="KW-0406">Ion transport</keyword>
<dbReference type="EMBL" id="KM244672">
    <property type="protein sequence ID" value="AIW06161.1"/>
    <property type="molecule type" value="Genomic_DNA"/>
</dbReference>
<evidence type="ECO:0000256" key="11">
    <source>
        <dbReference type="RuleBase" id="RU004450"/>
    </source>
</evidence>
<geneLocation type="mitochondrion" evidence="13"/>
<sequence length="222" mass="25169">MMMNLFSVFDPTSYFGLSLNWIILLIVLIIIPSKYYTVSGGYSSIMGMLKMQVTKMFMEVSFPNYMVMCYVCVVTFLYLIFSNLLGLLPFVFTETTHPMFTLGLGLVFWMSFFLMGWIKNFKHSAAHLVPEGSPLMLSPLMVIIESVSHLIRPFTLSIRLAANMMAGHLIIGLLASISLINVYSFFVSMLLQSVLMVLEFGVAIIQGFVFSILLLLYALEYY</sequence>
<reference evidence="13" key="1">
    <citation type="journal article" date="2014" name="Nucleic Acids Res.">
        <title>Multiplex sequencing of pooled mitochondrial genomes-a crucial step toward biodiversity analysis using mito-metagenomics.</title>
        <authorList>
            <person name="Tang M."/>
            <person name="Tan M."/>
            <person name="Meng G."/>
            <person name="Yang S."/>
            <person name="Su X."/>
            <person name="Liu S."/>
            <person name="Song W."/>
            <person name="Li Y."/>
            <person name="Wu Q."/>
            <person name="Zhang A."/>
            <person name="Zhou X."/>
        </authorList>
    </citation>
    <scope>NUCLEOTIDE SEQUENCE</scope>
    <source>
        <strain evidence="13">CL113</strain>
    </source>
</reference>
<proteinExistence type="inferred from homology"/>
<dbReference type="GO" id="GO:0045259">
    <property type="term" value="C:proton-transporting ATP synthase complex"/>
    <property type="evidence" value="ECO:0007669"/>
    <property type="project" value="UniProtKB-KW"/>
</dbReference>
<keyword evidence="7 12" id="KW-1133">Transmembrane helix</keyword>
<dbReference type="Gene3D" id="1.20.120.220">
    <property type="entry name" value="ATP synthase, F0 complex, subunit A"/>
    <property type="match status" value="1"/>
</dbReference>
<comment type="subcellular location">
    <subcellularLocation>
        <location evidence="1">Membrane</location>
        <topology evidence="1">Multi-pass membrane protein</topology>
    </subcellularLocation>
    <subcellularLocation>
        <location evidence="11">Mitochondrion inner membrane</location>
        <topology evidence="11">Multi-pass membrane protein</topology>
    </subcellularLocation>
</comment>
<dbReference type="InterPro" id="IPR000568">
    <property type="entry name" value="ATP_synth_F0_asu"/>
</dbReference>
<dbReference type="CDD" id="cd00310">
    <property type="entry name" value="ATP-synt_Fo_a_6"/>
    <property type="match status" value="1"/>
</dbReference>
<protein>
    <recommendedName>
        <fullName evidence="11">ATP synthase subunit a</fullName>
    </recommendedName>
</protein>
<evidence type="ECO:0000256" key="7">
    <source>
        <dbReference type="ARBA" id="ARBA00022989"/>
    </source>
</evidence>
<feature type="transmembrane region" description="Helical" evidence="12">
    <location>
        <begin position="65"/>
        <end position="92"/>
    </location>
</feature>
<dbReference type="PANTHER" id="PTHR11410">
    <property type="entry name" value="ATP SYNTHASE SUBUNIT A"/>
    <property type="match status" value="1"/>
</dbReference>
<evidence type="ECO:0000256" key="8">
    <source>
        <dbReference type="ARBA" id="ARBA00023065"/>
    </source>
</evidence>
<evidence type="ECO:0000256" key="5">
    <source>
        <dbReference type="ARBA" id="ARBA00022692"/>
    </source>
</evidence>